<feature type="compositionally biased region" description="Basic residues" evidence="1">
    <location>
        <begin position="45"/>
        <end position="58"/>
    </location>
</feature>
<organism evidence="3 4">
    <name type="scientific">Vespula pensylvanica</name>
    <name type="common">Western yellow jacket</name>
    <name type="synonym">Wasp</name>
    <dbReference type="NCBI Taxonomy" id="30213"/>
    <lineage>
        <taxon>Eukaryota</taxon>
        <taxon>Metazoa</taxon>
        <taxon>Ecdysozoa</taxon>
        <taxon>Arthropoda</taxon>
        <taxon>Hexapoda</taxon>
        <taxon>Insecta</taxon>
        <taxon>Pterygota</taxon>
        <taxon>Neoptera</taxon>
        <taxon>Endopterygota</taxon>
        <taxon>Hymenoptera</taxon>
        <taxon>Apocrita</taxon>
        <taxon>Aculeata</taxon>
        <taxon>Vespoidea</taxon>
        <taxon>Vespidae</taxon>
        <taxon>Vespinae</taxon>
        <taxon>Vespula</taxon>
    </lineage>
</organism>
<evidence type="ECO:0000256" key="2">
    <source>
        <dbReference type="SAM" id="Phobius"/>
    </source>
</evidence>
<keyword evidence="2" id="KW-0472">Membrane</keyword>
<proteinExistence type="predicted"/>
<reference evidence="3" key="1">
    <citation type="journal article" date="2020" name="G3 (Bethesda)">
        <title>High-Quality Assemblies for Three Invasive Social Wasps from the &lt;i&gt;Vespula&lt;/i&gt; Genus.</title>
        <authorList>
            <person name="Harrop T.W.R."/>
            <person name="Guhlin J."/>
            <person name="McLaughlin G.M."/>
            <person name="Permina E."/>
            <person name="Stockwell P."/>
            <person name="Gilligan J."/>
            <person name="Le Lec M.F."/>
            <person name="Gruber M.A.M."/>
            <person name="Quinn O."/>
            <person name="Lovegrove M."/>
            <person name="Duncan E.J."/>
            <person name="Remnant E.J."/>
            <person name="Van Eeckhoven J."/>
            <person name="Graham B."/>
            <person name="Knapp R.A."/>
            <person name="Langford K.W."/>
            <person name="Kronenberg Z."/>
            <person name="Press M.O."/>
            <person name="Eacker S.M."/>
            <person name="Wilson-Rankin E.E."/>
            <person name="Purcell J."/>
            <person name="Lester P.J."/>
            <person name="Dearden P.K."/>
        </authorList>
    </citation>
    <scope>NUCLEOTIDE SEQUENCE</scope>
    <source>
        <strain evidence="3">Volc-1</strain>
    </source>
</reference>
<keyword evidence="2" id="KW-1133">Transmembrane helix</keyword>
<evidence type="ECO:0000313" key="4">
    <source>
        <dbReference type="Proteomes" id="UP000600918"/>
    </source>
</evidence>
<feature type="transmembrane region" description="Helical" evidence="2">
    <location>
        <begin position="118"/>
        <end position="147"/>
    </location>
</feature>
<evidence type="ECO:0000313" key="3">
    <source>
        <dbReference type="EMBL" id="KAF7396825.1"/>
    </source>
</evidence>
<protein>
    <submittedName>
        <fullName evidence="3">Uncharacterized protein</fullName>
    </submittedName>
</protein>
<name>A0A834N4T8_VESPE</name>
<dbReference type="AlphaFoldDB" id="A0A834N4T8"/>
<accession>A0A834N4T8</accession>
<dbReference type="Proteomes" id="UP000600918">
    <property type="component" value="Unassembled WGS sequence"/>
</dbReference>
<feature type="compositionally biased region" description="Basic and acidic residues" evidence="1">
    <location>
        <begin position="59"/>
        <end position="76"/>
    </location>
</feature>
<dbReference type="EMBL" id="JACSDY010000020">
    <property type="protein sequence ID" value="KAF7396825.1"/>
    <property type="molecule type" value="Genomic_DNA"/>
</dbReference>
<keyword evidence="4" id="KW-1185">Reference proteome</keyword>
<comment type="caution">
    <text evidence="3">The sequence shown here is derived from an EMBL/GenBank/DDBJ whole genome shotgun (WGS) entry which is preliminary data.</text>
</comment>
<sequence length="271" mass="32419">MEKRLDDAPDDIRFVPFRNFLFRFLYDYELRESESGTRQREKISRRCARTKDRGRRGRKEKEEGKTLPDTDEKKSSIDQTDYSDEFFFHILSVKGRRRQYPDSIEEFGPRYRKHPRDIVLFFFFLYSSQFTFFHLVPYSFLLSFYLLKRRGKEDHTRGIVSHDFEGRRDPIFRAKAIVIRFVVQANKRFDIIYIESGDRKCESLKGHGECLSSKGREEFAVGLNMQTRFFQIVVILDESARVERGYVLQLLRAESKQGAWKRINYDRVHGS</sequence>
<gene>
    <name evidence="3" type="ORF">H0235_016362</name>
</gene>
<keyword evidence="2" id="KW-0812">Transmembrane</keyword>
<feature type="region of interest" description="Disordered" evidence="1">
    <location>
        <begin position="37"/>
        <end position="77"/>
    </location>
</feature>
<evidence type="ECO:0000256" key="1">
    <source>
        <dbReference type="SAM" id="MobiDB-lite"/>
    </source>
</evidence>